<organism evidence="4 5">
    <name type="scientific">Marilutibacter maris</name>
    <dbReference type="NCBI Taxonomy" id="1605891"/>
    <lineage>
        <taxon>Bacteria</taxon>
        <taxon>Pseudomonadati</taxon>
        <taxon>Pseudomonadota</taxon>
        <taxon>Gammaproteobacteria</taxon>
        <taxon>Lysobacterales</taxon>
        <taxon>Lysobacteraceae</taxon>
        <taxon>Marilutibacter</taxon>
    </lineage>
</organism>
<dbReference type="Proteomes" id="UP000320431">
    <property type="component" value="Unassembled WGS sequence"/>
</dbReference>
<protein>
    <submittedName>
        <fullName evidence="4">Alpha/beta hydrolase fold domain-containing protein</fullName>
    </submittedName>
</protein>
<evidence type="ECO:0000313" key="4">
    <source>
        <dbReference type="EMBL" id="KAB8190196.1"/>
    </source>
</evidence>
<evidence type="ECO:0000256" key="1">
    <source>
        <dbReference type="ARBA" id="ARBA00010515"/>
    </source>
</evidence>
<proteinExistence type="inferred from homology"/>
<keyword evidence="2 4" id="KW-0378">Hydrolase</keyword>
<dbReference type="GO" id="GO:0016787">
    <property type="term" value="F:hydrolase activity"/>
    <property type="evidence" value="ECO:0007669"/>
    <property type="project" value="UniProtKB-KW"/>
</dbReference>
<comment type="caution">
    <text evidence="4">The sequence shown here is derived from an EMBL/GenBank/DDBJ whole genome shotgun (WGS) entry which is preliminary data.</text>
</comment>
<dbReference type="AlphaFoldDB" id="A0A508ARA9"/>
<name>A0A508ARA9_9GAMM</name>
<dbReference type="Gene3D" id="3.40.50.1820">
    <property type="entry name" value="alpha/beta hydrolase"/>
    <property type="match status" value="1"/>
</dbReference>
<evidence type="ECO:0000313" key="5">
    <source>
        <dbReference type="Proteomes" id="UP000320431"/>
    </source>
</evidence>
<dbReference type="SUPFAM" id="SSF53474">
    <property type="entry name" value="alpha/beta-Hydrolases"/>
    <property type="match status" value="1"/>
</dbReference>
<dbReference type="PANTHER" id="PTHR48081:SF33">
    <property type="entry name" value="KYNURENINE FORMAMIDASE"/>
    <property type="match status" value="1"/>
</dbReference>
<feature type="domain" description="BD-FAE-like" evidence="3">
    <location>
        <begin position="63"/>
        <end position="167"/>
    </location>
</feature>
<sequence length="317" mass="33633">MKAIRSPRSGVLALTLAALLLHTTPPARGSDPGGAATAALALPDGTRVLRDIAYGHDRRQRFDVYVPADARDAAVIFLVHGGGWAVGDKAHRNLVANKLAYWLPRGFVVISSNYRLLPDAGPLEQAGDIARAVAHAQRLARSWSADADAFVLMGHSAGAHLVALLGADPALLAAAGARRPRGAVSLDSAAMDVVEMMQAPRHPRLYDRAFGRVAADWRAASPRHRLSPDALPMLIVCSSRRIDACPSGRALARDAAALEVSMRVLPQPLSHRDINRELGLAGAYTEAVDAFIRACLPVPRPARRPETNDPAEAGPSG</sequence>
<dbReference type="Pfam" id="PF20434">
    <property type="entry name" value="BD-FAE"/>
    <property type="match status" value="1"/>
</dbReference>
<dbReference type="InterPro" id="IPR050300">
    <property type="entry name" value="GDXG_lipolytic_enzyme"/>
</dbReference>
<dbReference type="PROSITE" id="PS01173">
    <property type="entry name" value="LIPASE_GDXG_HIS"/>
    <property type="match status" value="1"/>
</dbReference>
<comment type="similarity">
    <text evidence="1">Belongs to the 'GDXG' lipolytic enzyme family.</text>
</comment>
<dbReference type="EMBL" id="VICD02000135">
    <property type="protein sequence ID" value="KAB8190196.1"/>
    <property type="molecule type" value="Genomic_DNA"/>
</dbReference>
<gene>
    <name evidence="4" type="ORF">FKV24_008775</name>
</gene>
<reference evidence="4 5" key="1">
    <citation type="submission" date="2019-10" db="EMBL/GenBank/DDBJ databases">
        <title>Lysobacter alkalisoli sp. nov., isolated from saline-alkaline soil.</title>
        <authorList>
            <person name="Sun J.-Q."/>
        </authorList>
    </citation>
    <scope>NUCLEOTIDE SEQUENCE [LARGE SCALE GENOMIC DNA]</scope>
    <source>
        <strain evidence="4 5">KCTC 42381</strain>
    </source>
</reference>
<evidence type="ECO:0000259" key="3">
    <source>
        <dbReference type="Pfam" id="PF20434"/>
    </source>
</evidence>
<dbReference type="InterPro" id="IPR049492">
    <property type="entry name" value="BD-FAE-like_dom"/>
</dbReference>
<dbReference type="RefSeq" id="WP_141482106.1">
    <property type="nucleotide sequence ID" value="NZ_VICD02000135.1"/>
</dbReference>
<dbReference type="PANTHER" id="PTHR48081">
    <property type="entry name" value="AB HYDROLASE SUPERFAMILY PROTEIN C4A8.06C"/>
    <property type="match status" value="1"/>
</dbReference>
<evidence type="ECO:0000256" key="2">
    <source>
        <dbReference type="ARBA" id="ARBA00022801"/>
    </source>
</evidence>
<dbReference type="InterPro" id="IPR029058">
    <property type="entry name" value="AB_hydrolase_fold"/>
</dbReference>
<accession>A0A508ARA9</accession>
<dbReference type="InterPro" id="IPR002168">
    <property type="entry name" value="Lipase_GDXG_HIS_AS"/>
</dbReference>